<dbReference type="AlphaFoldDB" id="A0A7S3XD66"/>
<evidence type="ECO:0000256" key="2">
    <source>
        <dbReference type="ARBA" id="ARBA00023015"/>
    </source>
</evidence>
<feature type="region of interest" description="Disordered" evidence="6">
    <location>
        <begin position="300"/>
        <end position="319"/>
    </location>
</feature>
<protein>
    <recommendedName>
        <fullName evidence="7">AP2/ERF domain-containing protein</fullName>
    </recommendedName>
</protein>
<proteinExistence type="predicted"/>
<evidence type="ECO:0000259" key="7">
    <source>
        <dbReference type="PROSITE" id="PS51032"/>
    </source>
</evidence>
<keyword evidence="4" id="KW-0804">Transcription</keyword>
<feature type="domain" description="AP2/ERF" evidence="7">
    <location>
        <begin position="316"/>
        <end position="372"/>
    </location>
</feature>
<dbReference type="GO" id="GO:0005634">
    <property type="term" value="C:nucleus"/>
    <property type="evidence" value="ECO:0007669"/>
    <property type="project" value="UniProtKB-SubCell"/>
</dbReference>
<dbReference type="SMART" id="SM00380">
    <property type="entry name" value="AP2"/>
    <property type="match status" value="1"/>
</dbReference>
<dbReference type="InterPro" id="IPR036955">
    <property type="entry name" value="AP2/ERF_dom_sf"/>
</dbReference>
<keyword evidence="3" id="KW-0238">DNA-binding</keyword>
<feature type="region of interest" description="Disordered" evidence="6">
    <location>
        <begin position="35"/>
        <end position="73"/>
    </location>
</feature>
<dbReference type="GO" id="GO:0003700">
    <property type="term" value="F:DNA-binding transcription factor activity"/>
    <property type="evidence" value="ECO:0007669"/>
    <property type="project" value="InterPro"/>
</dbReference>
<keyword evidence="5" id="KW-0539">Nucleus</keyword>
<dbReference type="PANTHER" id="PTHR32467">
    <property type="entry name" value="AP2-LIKE ETHYLENE-RESPONSIVE TRANSCRIPTION FACTOR"/>
    <property type="match status" value="1"/>
</dbReference>
<sequence length="713" mass="77781">MAFIQGTGIMSGAQEPQWMVLPRRVDVKVINGIPVEEGNQQNAQTPAEAPQERNQGHQRERSGHQPTGMDPRSFSAAQHYKQGQNTANLDPNTVALAYLLQQHQNGGLPANANALVMAALQASVQQSSQGSGQPRQHLVNNRNYMATPSTAGTGSTTDLVLGRSSGVPCNGTTTHTWGTQGGSTSLPFRLQEDSRPLNGIDNTNATRQDLQCGTQQRPASKAQTSAPYANHDHMHGSLPTSGMLQRSGTSADDCNRSFIEKCQQHLREYSGMLTLGPSKNLAANGDVNIAATPFLKPIQKKTKVRSRRGPRSSSSPYRGVTCYRRTGRYESHIWEGGKQLHLGSFVLPEEAAQAYDRAAIKFRGQDAELNFPPEQYKEDPILAMGAGLSSKEDFVLLLRRETARLKTRPPARSKVDNLHNHVEPTADVPVGTTSLPQPPQISLPPVAKGEATQRDRDASTSRIPMEWKEKGSSKVDVGLQSSKVDQTCWDCVVEVRLKGCEDKLGIPLGTYRSKTIGLVAHDLVTLFVERALQMQRAQHPDHGLTWSNFVPSDDLPRRLNFGLGSYLHMLKNAEASEDNEGARASTFKNTILELCVGLANHNKDSLCVEDLTKLYHIVNALAGDSSKVLERLQMMGVHHFPPPTQGSLDTSPSNTPGSSKENLPVMVCSKDQPAKATNSAVEMKEDVENATAEPPKAVERKEQQLFGTTVQLT</sequence>
<dbReference type="InterPro" id="IPR001471">
    <property type="entry name" value="AP2/ERF_dom"/>
</dbReference>
<keyword evidence="2" id="KW-0805">Transcription regulation</keyword>
<organism evidence="8">
    <name type="scientific">Picocystis salinarum</name>
    <dbReference type="NCBI Taxonomy" id="88271"/>
    <lineage>
        <taxon>Eukaryota</taxon>
        <taxon>Viridiplantae</taxon>
        <taxon>Chlorophyta</taxon>
        <taxon>Picocystophyceae</taxon>
        <taxon>Picocystales</taxon>
        <taxon>Picocystaceae</taxon>
        <taxon>Picocystis</taxon>
    </lineage>
</organism>
<feature type="compositionally biased region" description="Basic and acidic residues" evidence="6">
    <location>
        <begin position="50"/>
        <end position="63"/>
    </location>
</feature>
<evidence type="ECO:0000256" key="1">
    <source>
        <dbReference type="ARBA" id="ARBA00004123"/>
    </source>
</evidence>
<dbReference type="Gene3D" id="3.30.730.10">
    <property type="entry name" value="AP2/ERF domain"/>
    <property type="match status" value="1"/>
</dbReference>
<feature type="compositionally biased region" description="Basic residues" evidence="6">
    <location>
        <begin position="300"/>
        <end position="310"/>
    </location>
</feature>
<dbReference type="InterPro" id="IPR016177">
    <property type="entry name" value="DNA-bd_dom_sf"/>
</dbReference>
<evidence type="ECO:0000256" key="3">
    <source>
        <dbReference type="ARBA" id="ARBA00023125"/>
    </source>
</evidence>
<evidence type="ECO:0000256" key="5">
    <source>
        <dbReference type="ARBA" id="ARBA00023242"/>
    </source>
</evidence>
<dbReference type="PANTHER" id="PTHR32467:SF213">
    <property type="entry name" value="OS03G0770700 PROTEIN"/>
    <property type="match status" value="1"/>
</dbReference>
<dbReference type="EMBL" id="HBIS01006230">
    <property type="protein sequence ID" value="CAE0611795.1"/>
    <property type="molecule type" value="Transcribed_RNA"/>
</dbReference>
<dbReference type="SUPFAM" id="SSF54171">
    <property type="entry name" value="DNA-binding domain"/>
    <property type="match status" value="1"/>
</dbReference>
<reference evidence="8" key="1">
    <citation type="submission" date="2021-01" db="EMBL/GenBank/DDBJ databases">
        <authorList>
            <person name="Corre E."/>
            <person name="Pelletier E."/>
            <person name="Niang G."/>
            <person name="Scheremetjew M."/>
            <person name="Finn R."/>
            <person name="Kale V."/>
            <person name="Holt S."/>
            <person name="Cochrane G."/>
            <person name="Meng A."/>
            <person name="Brown T."/>
            <person name="Cohen L."/>
        </authorList>
    </citation>
    <scope>NUCLEOTIDE SEQUENCE</scope>
    <source>
        <strain evidence="8">CCMP1897</strain>
    </source>
</reference>
<accession>A0A7S3XD66</accession>
<evidence type="ECO:0000313" key="8">
    <source>
        <dbReference type="EMBL" id="CAE0611795.1"/>
    </source>
</evidence>
<gene>
    <name evidence="8" type="ORF">PSAL00342_LOCUS5630</name>
</gene>
<feature type="region of interest" description="Disordered" evidence="6">
    <location>
        <begin position="421"/>
        <end position="469"/>
    </location>
</feature>
<feature type="compositionally biased region" description="Basic and acidic residues" evidence="6">
    <location>
        <begin position="451"/>
        <end position="469"/>
    </location>
</feature>
<dbReference type="CDD" id="cd00018">
    <property type="entry name" value="AP2"/>
    <property type="match status" value="1"/>
</dbReference>
<feature type="region of interest" description="Disordered" evidence="6">
    <location>
        <begin position="197"/>
        <end position="234"/>
    </location>
</feature>
<dbReference type="PROSITE" id="PS51032">
    <property type="entry name" value="AP2_ERF"/>
    <property type="match status" value="1"/>
</dbReference>
<comment type="subcellular location">
    <subcellularLocation>
        <location evidence="1">Nucleus</location>
    </subcellularLocation>
</comment>
<dbReference type="GO" id="GO:0003677">
    <property type="term" value="F:DNA binding"/>
    <property type="evidence" value="ECO:0007669"/>
    <property type="project" value="UniProtKB-KW"/>
</dbReference>
<name>A0A7S3XD66_9CHLO</name>
<feature type="compositionally biased region" description="Polar residues" evidence="6">
    <location>
        <begin position="645"/>
        <end position="661"/>
    </location>
</feature>
<evidence type="ECO:0000256" key="6">
    <source>
        <dbReference type="SAM" id="MobiDB-lite"/>
    </source>
</evidence>
<feature type="compositionally biased region" description="Polar residues" evidence="6">
    <location>
        <begin position="200"/>
        <end position="227"/>
    </location>
</feature>
<feature type="region of interest" description="Disordered" evidence="6">
    <location>
        <begin position="638"/>
        <end position="713"/>
    </location>
</feature>
<evidence type="ECO:0000256" key="4">
    <source>
        <dbReference type="ARBA" id="ARBA00023163"/>
    </source>
</evidence>